<evidence type="ECO:0000259" key="1">
    <source>
        <dbReference type="Pfam" id="PF00483"/>
    </source>
</evidence>
<name>A0A7X6B937_9SPHN</name>
<sequence length="347" mass="37312">MTTMIQPVILCGGAGTRLWPESRGTRAKQFLLLHGQRSLFRQTVERTPAGPDFLPPIVLCGDGHVAMVREQMNDREEALLVEPIPRNTAAAIALAVAQADADTLLLVMPSDHVIADIPAFHAAIAKGVRLAQQDWIVTFGITPDSPETGFGYIAAGHPLGEDGFAVDRFVEKPPLADAEAMLAAGGYSWNAGIFLFRAARMRDAMLTHCRPIFEAADRALAAGMRDGDALYADAIEFAKAPSDSIDYAVMEKDDRVAVVPVAMGWSDLGCWHTIHALAEKDAADNAVTGDAFLHDSRGNLVRAGGRRVSILGMDNIAVIVDGDDILILPLERSQEVRAAAKARERNA</sequence>
<evidence type="ECO:0000313" key="3">
    <source>
        <dbReference type="Proteomes" id="UP000535078"/>
    </source>
</evidence>
<accession>A0A7X6B937</accession>
<comment type="caution">
    <text evidence="2">The sequence shown here is derived from an EMBL/GenBank/DDBJ whole genome shotgun (WGS) entry which is preliminary data.</text>
</comment>
<keyword evidence="2" id="KW-0548">Nucleotidyltransferase</keyword>
<dbReference type="InterPro" id="IPR005835">
    <property type="entry name" value="NTP_transferase_dom"/>
</dbReference>
<protein>
    <submittedName>
        <fullName evidence="2">Mannose-1-phosphate guanylyltransferase/mannose-6-phosphate isomerase</fullName>
        <ecNumber evidence="2">2.7.7.13</ecNumber>
        <ecNumber evidence="2">5.3.1.8</ecNumber>
    </submittedName>
</protein>
<dbReference type="GO" id="GO:0009298">
    <property type="term" value="P:GDP-mannose biosynthetic process"/>
    <property type="evidence" value="ECO:0007669"/>
    <property type="project" value="TreeGrafter"/>
</dbReference>
<keyword evidence="3" id="KW-1185">Reference proteome</keyword>
<gene>
    <name evidence="2" type="ORF">GGR90_001592</name>
</gene>
<dbReference type="InterPro" id="IPR049577">
    <property type="entry name" value="GMPP_N"/>
</dbReference>
<dbReference type="EC" id="2.7.7.13" evidence="2"/>
<dbReference type="SUPFAM" id="SSF159283">
    <property type="entry name" value="Guanosine diphospho-D-mannose pyrophosphorylase/mannose-6-phosphate isomerase linker domain"/>
    <property type="match status" value="1"/>
</dbReference>
<dbReference type="InterPro" id="IPR029044">
    <property type="entry name" value="Nucleotide-diphossugar_trans"/>
</dbReference>
<dbReference type="GO" id="GO:0004475">
    <property type="term" value="F:mannose-1-phosphate guanylyltransferase (GTP) activity"/>
    <property type="evidence" value="ECO:0007669"/>
    <property type="project" value="UniProtKB-EC"/>
</dbReference>
<dbReference type="RefSeq" id="WP_245198533.1">
    <property type="nucleotide sequence ID" value="NZ_JAATIT010000002.1"/>
</dbReference>
<dbReference type="GO" id="GO:0004476">
    <property type="term" value="F:mannose-6-phosphate isomerase activity"/>
    <property type="evidence" value="ECO:0007669"/>
    <property type="project" value="UniProtKB-EC"/>
</dbReference>
<dbReference type="Pfam" id="PF00483">
    <property type="entry name" value="NTP_transferase"/>
    <property type="match status" value="1"/>
</dbReference>
<proteinExistence type="predicted"/>
<reference evidence="2 3" key="1">
    <citation type="submission" date="2020-03" db="EMBL/GenBank/DDBJ databases">
        <title>Genomic Encyclopedia of Type Strains, Phase IV (KMG-IV): sequencing the most valuable type-strain genomes for metagenomic binning, comparative biology and taxonomic classification.</title>
        <authorList>
            <person name="Goeker M."/>
        </authorList>
    </citation>
    <scope>NUCLEOTIDE SEQUENCE [LARGE SCALE GENOMIC DNA]</scope>
    <source>
        <strain evidence="2 3">DSM 25229</strain>
    </source>
</reference>
<dbReference type="Proteomes" id="UP000535078">
    <property type="component" value="Unassembled WGS sequence"/>
</dbReference>
<dbReference type="EC" id="5.3.1.8" evidence="2"/>
<dbReference type="PANTHER" id="PTHR46390:SF1">
    <property type="entry name" value="MANNOSE-1-PHOSPHATE GUANYLYLTRANSFERASE"/>
    <property type="match status" value="1"/>
</dbReference>
<dbReference type="CDD" id="cd02509">
    <property type="entry name" value="GDP-M1P_Guanylyltransferase"/>
    <property type="match status" value="1"/>
</dbReference>
<dbReference type="PANTHER" id="PTHR46390">
    <property type="entry name" value="MANNOSE-1-PHOSPHATE GUANYLYLTRANSFERASE"/>
    <property type="match status" value="1"/>
</dbReference>
<organism evidence="2 3">
    <name type="scientific">Sphingopyxis italica</name>
    <dbReference type="NCBI Taxonomy" id="1129133"/>
    <lineage>
        <taxon>Bacteria</taxon>
        <taxon>Pseudomonadati</taxon>
        <taxon>Pseudomonadota</taxon>
        <taxon>Alphaproteobacteria</taxon>
        <taxon>Sphingomonadales</taxon>
        <taxon>Sphingomonadaceae</taxon>
        <taxon>Sphingopyxis</taxon>
    </lineage>
</organism>
<dbReference type="AlphaFoldDB" id="A0A7X6B937"/>
<dbReference type="InterPro" id="IPR051161">
    <property type="entry name" value="Mannose-6P_isomerase_type2"/>
</dbReference>
<keyword evidence="2" id="KW-0808">Transferase</keyword>
<keyword evidence="2" id="KW-0413">Isomerase</keyword>
<feature type="domain" description="Nucleotidyl transferase" evidence="1">
    <location>
        <begin position="7"/>
        <end position="281"/>
    </location>
</feature>
<dbReference type="SUPFAM" id="SSF53448">
    <property type="entry name" value="Nucleotide-diphospho-sugar transferases"/>
    <property type="match status" value="1"/>
</dbReference>
<evidence type="ECO:0000313" key="2">
    <source>
        <dbReference type="EMBL" id="NJB89417.1"/>
    </source>
</evidence>
<dbReference type="Gene3D" id="3.90.550.10">
    <property type="entry name" value="Spore Coat Polysaccharide Biosynthesis Protein SpsA, Chain A"/>
    <property type="match status" value="1"/>
</dbReference>
<dbReference type="EMBL" id="JAATIT010000002">
    <property type="protein sequence ID" value="NJB89417.1"/>
    <property type="molecule type" value="Genomic_DNA"/>
</dbReference>